<evidence type="ECO:0000313" key="3">
    <source>
        <dbReference type="Proteomes" id="UP000176355"/>
    </source>
</evidence>
<protein>
    <submittedName>
        <fullName evidence="2">Uncharacterized protein</fullName>
    </submittedName>
</protein>
<dbReference type="AlphaFoldDB" id="A0A1G2P3W7"/>
<sequence length="121" mass="13943">MLPKIFRSYWKISVLVILVALAGRAVFNIYGRYQNSRASLALAEKELVAMENKKVILEKVTTELKTEQGIEKEIRQKYQVTKGSEQLIVIVDDEQKKPTETAPKTKGLWQSILEFFDINQK</sequence>
<dbReference type="STRING" id="1802333.A3G03_03080"/>
<evidence type="ECO:0000313" key="2">
    <source>
        <dbReference type="EMBL" id="OHA43026.1"/>
    </source>
</evidence>
<dbReference type="EMBL" id="MHSL01000034">
    <property type="protein sequence ID" value="OHA43026.1"/>
    <property type="molecule type" value="Genomic_DNA"/>
</dbReference>
<keyword evidence="1" id="KW-0175">Coiled coil</keyword>
<dbReference type="Proteomes" id="UP000176355">
    <property type="component" value="Unassembled WGS sequence"/>
</dbReference>
<gene>
    <name evidence="2" type="ORF">A3G03_03080</name>
</gene>
<feature type="coiled-coil region" evidence="1">
    <location>
        <begin position="33"/>
        <end position="60"/>
    </location>
</feature>
<proteinExistence type="predicted"/>
<reference evidence="2 3" key="1">
    <citation type="journal article" date="2016" name="Nat. Commun.">
        <title>Thousands of microbial genomes shed light on interconnected biogeochemical processes in an aquifer system.</title>
        <authorList>
            <person name="Anantharaman K."/>
            <person name="Brown C.T."/>
            <person name="Hug L.A."/>
            <person name="Sharon I."/>
            <person name="Castelle C.J."/>
            <person name="Probst A.J."/>
            <person name="Thomas B.C."/>
            <person name="Singh A."/>
            <person name="Wilkins M.J."/>
            <person name="Karaoz U."/>
            <person name="Brodie E.L."/>
            <person name="Williams K.H."/>
            <person name="Hubbard S.S."/>
            <person name="Banfield J.F."/>
        </authorList>
    </citation>
    <scope>NUCLEOTIDE SEQUENCE [LARGE SCALE GENOMIC DNA]</scope>
</reference>
<evidence type="ECO:0000256" key="1">
    <source>
        <dbReference type="SAM" id="Coils"/>
    </source>
</evidence>
<organism evidence="2 3">
    <name type="scientific">Candidatus Taylorbacteria bacterium RIFCSPLOWO2_12_FULL_44_15c</name>
    <dbReference type="NCBI Taxonomy" id="1802333"/>
    <lineage>
        <taxon>Bacteria</taxon>
        <taxon>Candidatus Tayloriibacteriota</taxon>
    </lineage>
</organism>
<name>A0A1G2P3W7_9BACT</name>
<comment type="caution">
    <text evidence="2">The sequence shown here is derived from an EMBL/GenBank/DDBJ whole genome shotgun (WGS) entry which is preliminary data.</text>
</comment>
<accession>A0A1G2P3W7</accession>